<dbReference type="EMBL" id="CP007035">
    <property type="protein sequence ID" value="AHF17574.1"/>
    <property type="molecule type" value="Genomic_DNA"/>
</dbReference>
<keyword evidence="2" id="KW-1185">Reference proteome</keyword>
<dbReference type="STRING" id="929713.NIASO_10155"/>
<protein>
    <submittedName>
        <fullName evidence="1">Uncharacterized protein</fullName>
    </submittedName>
</protein>
<dbReference type="KEGG" id="nso:NIASO_10155"/>
<accession>W0F7Y9</accession>
<sequence>MQPFRQDGCQLYGTGKTVMRKIAHILALLILFISSSADTVQALVPAGNNAYVSTVNDRQHHKNNNTQDLGNDHIITNRFCSHFINKTDLFSQRKFYSILSLPVFELVAFPSWSHLSPVSKQLPGYGHLFLYYLF</sequence>
<dbReference type="AlphaFoldDB" id="W0F7Y9"/>
<evidence type="ECO:0000313" key="2">
    <source>
        <dbReference type="Proteomes" id="UP000003586"/>
    </source>
</evidence>
<evidence type="ECO:0000313" key="1">
    <source>
        <dbReference type="EMBL" id="AHF17574.1"/>
    </source>
</evidence>
<name>W0F7Y9_9BACT</name>
<dbReference type="Proteomes" id="UP000003586">
    <property type="component" value="Chromosome"/>
</dbReference>
<reference evidence="1 2" key="1">
    <citation type="submission" date="2013-12" db="EMBL/GenBank/DDBJ databases">
        <authorList>
            <consortium name="DOE Joint Genome Institute"/>
            <person name="Eisen J."/>
            <person name="Huntemann M."/>
            <person name="Han J."/>
            <person name="Chen A."/>
            <person name="Kyrpides N."/>
            <person name="Mavromatis K."/>
            <person name="Markowitz V."/>
            <person name="Palaniappan K."/>
            <person name="Ivanova N."/>
            <person name="Schaumberg A."/>
            <person name="Pati A."/>
            <person name="Liolios K."/>
            <person name="Nordberg H.P."/>
            <person name="Cantor M.N."/>
            <person name="Hua S.X."/>
            <person name="Woyke T."/>
        </authorList>
    </citation>
    <scope>NUCLEOTIDE SEQUENCE [LARGE SCALE GENOMIC DNA]</scope>
    <source>
        <strain evidence="2">DSM 19437</strain>
    </source>
</reference>
<proteinExistence type="predicted"/>
<gene>
    <name evidence="1" type="ORF">NIASO_10155</name>
</gene>
<dbReference type="HOGENOM" id="CLU_1893993_0_0_10"/>
<organism evidence="1 2">
    <name type="scientific">Niabella soli DSM 19437</name>
    <dbReference type="NCBI Taxonomy" id="929713"/>
    <lineage>
        <taxon>Bacteria</taxon>
        <taxon>Pseudomonadati</taxon>
        <taxon>Bacteroidota</taxon>
        <taxon>Chitinophagia</taxon>
        <taxon>Chitinophagales</taxon>
        <taxon>Chitinophagaceae</taxon>
        <taxon>Niabella</taxon>
    </lineage>
</organism>